<dbReference type="EMBL" id="HBKP01021727">
    <property type="protein sequence ID" value="CAE2235427.1"/>
    <property type="molecule type" value="Transcribed_RNA"/>
</dbReference>
<keyword evidence="1" id="KW-0677">Repeat</keyword>
<dbReference type="InterPro" id="IPR036770">
    <property type="entry name" value="Ankyrin_rpt-contain_sf"/>
</dbReference>
<dbReference type="Pfam" id="PF12796">
    <property type="entry name" value="Ank_2"/>
    <property type="match status" value="1"/>
</dbReference>
<dbReference type="SUPFAM" id="SSF48403">
    <property type="entry name" value="Ankyrin repeat"/>
    <property type="match status" value="1"/>
</dbReference>
<organism evidence="4">
    <name type="scientific">Vannella robusta</name>
    <dbReference type="NCBI Taxonomy" id="1487602"/>
    <lineage>
        <taxon>Eukaryota</taxon>
        <taxon>Amoebozoa</taxon>
        <taxon>Discosea</taxon>
        <taxon>Flabellinia</taxon>
        <taxon>Vannellidae</taxon>
        <taxon>Vannella</taxon>
    </lineage>
</organism>
<evidence type="ECO:0000256" key="1">
    <source>
        <dbReference type="ARBA" id="ARBA00022737"/>
    </source>
</evidence>
<reference evidence="4" key="1">
    <citation type="submission" date="2021-01" db="EMBL/GenBank/DDBJ databases">
        <authorList>
            <person name="Corre E."/>
            <person name="Pelletier E."/>
            <person name="Niang G."/>
            <person name="Scheremetjew M."/>
            <person name="Finn R."/>
            <person name="Kale V."/>
            <person name="Holt S."/>
            <person name="Cochrane G."/>
            <person name="Meng A."/>
            <person name="Brown T."/>
            <person name="Cohen L."/>
        </authorList>
    </citation>
    <scope>NUCLEOTIDE SEQUENCE</scope>
    <source>
        <strain evidence="4">DIVA3 518/3/11/1/6</strain>
    </source>
</reference>
<evidence type="ECO:0000256" key="2">
    <source>
        <dbReference type="ARBA" id="ARBA00023043"/>
    </source>
</evidence>
<dbReference type="PROSITE" id="PS50088">
    <property type="entry name" value="ANK_REPEAT"/>
    <property type="match status" value="1"/>
</dbReference>
<evidence type="ECO:0000313" key="4">
    <source>
        <dbReference type="EMBL" id="CAE2235427.1"/>
    </source>
</evidence>
<dbReference type="PANTHER" id="PTHR24171:SF8">
    <property type="entry name" value="BRCA1-ASSOCIATED RING DOMAIN PROTEIN 1"/>
    <property type="match status" value="1"/>
</dbReference>
<sequence length="141" mass="15645">MWSPLTKTCIYLCDKKTKGTTEKLKKVLSTTEDINEQTTLGSTALHFAALGSNQDVVGTLLSAKADIIPNNNQETPLHWACKAGSSKTIQKLLRSLSPAMIQFKDASGKTAYDWATEYDREDAQKLIQKTLARKNKRRGTL</sequence>
<dbReference type="GO" id="GO:0004842">
    <property type="term" value="F:ubiquitin-protein transferase activity"/>
    <property type="evidence" value="ECO:0007669"/>
    <property type="project" value="TreeGrafter"/>
</dbReference>
<dbReference type="Gene3D" id="1.25.40.20">
    <property type="entry name" value="Ankyrin repeat-containing domain"/>
    <property type="match status" value="1"/>
</dbReference>
<dbReference type="AlphaFoldDB" id="A0A7S4MQ92"/>
<dbReference type="InterPro" id="IPR002110">
    <property type="entry name" value="Ankyrin_rpt"/>
</dbReference>
<keyword evidence="2 3" id="KW-0040">ANK repeat</keyword>
<dbReference type="PROSITE" id="PS50297">
    <property type="entry name" value="ANK_REP_REGION"/>
    <property type="match status" value="1"/>
</dbReference>
<accession>A0A7S4MQ92</accession>
<dbReference type="SMART" id="SM00248">
    <property type="entry name" value="ANK"/>
    <property type="match status" value="3"/>
</dbReference>
<name>A0A7S4MQ92_9EUKA</name>
<protein>
    <submittedName>
        <fullName evidence="4">Uncharacterized protein</fullName>
    </submittedName>
</protein>
<proteinExistence type="predicted"/>
<dbReference type="GO" id="GO:0085020">
    <property type="term" value="P:protein K6-linked ubiquitination"/>
    <property type="evidence" value="ECO:0007669"/>
    <property type="project" value="TreeGrafter"/>
</dbReference>
<evidence type="ECO:0000256" key="3">
    <source>
        <dbReference type="PROSITE-ProRule" id="PRU00023"/>
    </source>
</evidence>
<gene>
    <name evidence="4" type="ORF">VSP0166_LOCUS15205</name>
</gene>
<dbReference type="PANTHER" id="PTHR24171">
    <property type="entry name" value="ANKYRIN REPEAT DOMAIN-CONTAINING PROTEIN 39-RELATED"/>
    <property type="match status" value="1"/>
</dbReference>
<feature type="repeat" description="ANK" evidence="3">
    <location>
        <begin position="40"/>
        <end position="72"/>
    </location>
</feature>